<evidence type="ECO:0000256" key="5">
    <source>
        <dbReference type="ARBA" id="ARBA00022989"/>
    </source>
</evidence>
<keyword evidence="4 7" id="KW-0812">Transmembrane</keyword>
<keyword evidence="6 7" id="KW-0472">Membrane</keyword>
<dbReference type="RefSeq" id="WP_209974810.1">
    <property type="nucleotide sequence ID" value="NZ_JAGGLB010000017.1"/>
</dbReference>
<dbReference type="EMBL" id="JAGGLB010000017">
    <property type="protein sequence ID" value="MBP1993187.1"/>
    <property type="molecule type" value="Genomic_DNA"/>
</dbReference>
<feature type="domain" description="ABC transmembrane type-1" evidence="8">
    <location>
        <begin position="75"/>
        <end position="279"/>
    </location>
</feature>
<dbReference type="InterPro" id="IPR035906">
    <property type="entry name" value="MetI-like_sf"/>
</dbReference>
<keyword evidence="3" id="KW-1003">Cell membrane</keyword>
<comment type="caution">
    <text evidence="9">The sequence shown here is derived from an EMBL/GenBank/DDBJ whole genome shotgun (WGS) entry which is preliminary data.</text>
</comment>
<proteinExistence type="predicted"/>
<feature type="transmembrane region" description="Helical" evidence="7">
    <location>
        <begin position="143"/>
        <end position="164"/>
    </location>
</feature>
<dbReference type="SUPFAM" id="SSF161098">
    <property type="entry name" value="MetI-like"/>
    <property type="match status" value="1"/>
</dbReference>
<feature type="transmembrane region" description="Helical" evidence="7">
    <location>
        <begin position="185"/>
        <end position="207"/>
    </location>
</feature>
<accession>A0ABS4J017</accession>
<feature type="transmembrane region" description="Helical" evidence="7">
    <location>
        <begin position="12"/>
        <end position="36"/>
    </location>
</feature>
<evidence type="ECO:0000256" key="6">
    <source>
        <dbReference type="ARBA" id="ARBA00023136"/>
    </source>
</evidence>
<dbReference type="PANTHER" id="PTHR43744">
    <property type="entry name" value="ABC TRANSPORTER PERMEASE PROTEIN MG189-RELATED-RELATED"/>
    <property type="match status" value="1"/>
</dbReference>
<gene>
    <name evidence="9" type="ORF">J2Z66_004804</name>
</gene>
<keyword evidence="2" id="KW-0813">Transport</keyword>
<comment type="subcellular location">
    <subcellularLocation>
        <location evidence="1">Cell membrane</location>
        <topology evidence="1">Multi-pass membrane protein</topology>
    </subcellularLocation>
</comment>
<evidence type="ECO:0000313" key="10">
    <source>
        <dbReference type="Proteomes" id="UP001519287"/>
    </source>
</evidence>
<dbReference type="Gene3D" id="1.10.3720.10">
    <property type="entry name" value="MetI-like"/>
    <property type="match status" value="1"/>
</dbReference>
<dbReference type="PROSITE" id="PS50928">
    <property type="entry name" value="ABC_TM1"/>
    <property type="match status" value="1"/>
</dbReference>
<evidence type="ECO:0000313" key="9">
    <source>
        <dbReference type="EMBL" id="MBP1993187.1"/>
    </source>
</evidence>
<keyword evidence="10" id="KW-1185">Reference proteome</keyword>
<feature type="transmembrane region" description="Helical" evidence="7">
    <location>
        <begin position="113"/>
        <end position="131"/>
    </location>
</feature>
<dbReference type="CDD" id="cd06261">
    <property type="entry name" value="TM_PBP2"/>
    <property type="match status" value="1"/>
</dbReference>
<feature type="transmembrane region" description="Helical" evidence="7">
    <location>
        <begin position="82"/>
        <end position="101"/>
    </location>
</feature>
<dbReference type="PANTHER" id="PTHR43744:SF9">
    <property type="entry name" value="POLYGALACTURONAN_RHAMNOGALACTURONAN TRANSPORT SYSTEM PERMEASE PROTEIN YTCP"/>
    <property type="match status" value="1"/>
</dbReference>
<dbReference type="Proteomes" id="UP001519287">
    <property type="component" value="Unassembled WGS sequence"/>
</dbReference>
<dbReference type="InterPro" id="IPR000515">
    <property type="entry name" value="MetI-like"/>
</dbReference>
<feature type="transmembrane region" description="Helical" evidence="7">
    <location>
        <begin position="262"/>
        <end position="279"/>
    </location>
</feature>
<name>A0ABS4J017_9BACL</name>
<evidence type="ECO:0000256" key="1">
    <source>
        <dbReference type="ARBA" id="ARBA00004651"/>
    </source>
</evidence>
<reference evidence="9 10" key="1">
    <citation type="submission" date="2021-03" db="EMBL/GenBank/DDBJ databases">
        <title>Genomic Encyclopedia of Type Strains, Phase IV (KMG-IV): sequencing the most valuable type-strain genomes for metagenomic binning, comparative biology and taxonomic classification.</title>
        <authorList>
            <person name="Goeker M."/>
        </authorList>
    </citation>
    <scope>NUCLEOTIDE SEQUENCE [LARGE SCALE GENOMIC DNA]</scope>
    <source>
        <strain evidence="9 10">DSM 26048</strain>
    </source>
</reference>
<organism evidence="9 10">
    <name type="scientific">Paenibacillus eucommiae</name>
    <dbReference type="NCBI Taxonomy" id="1355755"/>
    <lineage>
        <taxon>Bacteria</taxon>
        <taxon>Bacillati</taxon>
        <taxon>Bacillota</taxon>
        <taxon>Bacilli</taxon>
        <taxon>Bacillales</taxon>
        <taxon>Paenibacillaceae</taxon>
        <taxon>Paenibacillus</taxon>
    </lineage>
</organism>
<evidence type="ECO:0000256" key="3">
    <source>
        <dbReference type="ARBA" id="ARBA00022475"/>
    </source>
</evidence>
<evidence type="ECO:0000256" key="7">
    <source>
        <dbReference type="SAM" id="Phobius"/>
    </source>
</evidence>
<evidence type="ECO:0000259" key="8">
    <source>
        <dbReference type="PROSITE" id="PS50928"/>
    </source>
</evidence>
<evidence type="ECO:0000256" key="2">
    <source>
        <dbReference type="ARBA" id="ARBA00022448"/>
    </source>
</evidence>
<protein>
    <submittedName>
        <fullName evidence="9">Aldouronate transport system permease protein</fullName>
    </submittedName>
</protein>
<sequence length="294" mass="32793">MVEDTSLLRKLFMGFNYTWLCIMAFLCLFPIIHVLALSLSSATAVSSGAVTFWPVDFNTSAYEYVTRNNAFIASFTVSVKRVVLGSGIQMVLIVLLAYPLSKETKAFRFRTAYVWYFFITIIFGGGLIPAYMTVQKTGLIDSIGALVIPTAVPVFSVVLLLNFFRGLPKELEEAAFMDGAGYLTTLLKLYIPLSKPALATLLLFSIVGHWNSWFDGIIYMNHTENYPLQSYLQSIVIAGRDVALSSMESKIYLQLTNRSLNAAQIFLGALPILIVYPFLQKYFMKGIVLGSIKE</sequence>
<evidence type="ECO:0000256" key="4">
    <source>
        <dbReference type="ARBA" id="ARBA00022692"/>
    </source>
</evidence>
<keyword evidence="5 7" id="KW-1133">Transmembrane helix</keyword>